<dbReference type="OrthoDB" id="2067958at2"/>
<keyword evidence="9" id="KW-1185">Reference proteome</keyword>
<feature type="domain" description="ABC-2 type transporter transmembrane" evidence="7">
    <location>
        <begin position="21"/>
        <end position="395"/>
    </location>
</feature>
<dbReference type="EMBL" id="CP045798">
    <property type="protein sequence ID" value="QNB47898.1"/>
    <property type="molecule type" value="Genomic_DNA"/>
</dbReference>
<keyword evidence="5 6" id="KW-0472">Membrane</keyword>
<feature type="transmembrane region" description="Helical" evidence="6">
    <location>
        <begin position="380"/>
        <end position="400"/>
    </location>
</feature>
<proteinExistence type="predicted"/>
<dbReference type="PANTHER" id="PTHR30294:SF29">
    <property type="entry name" value="MULTIDRUG ABC TRANSPORTER PERMEASE YBHS-RELATED"/>
    <property type="match status" value="1"/>
</dbReference>
<dbReference type="GO" id="GO:0140359">
    <property type="term" value="F:ABC-type transporter activity"/>
    <property type="evidence" value="ECO:0007669"/>
    <property type="project" value="InterPro"/>
</dbReference>
<evidence type="ECO:0000313" key="9">
    <source>
        <dbReference type="Proteomes" id="UP000515847"/>
    </source>
</evidence>
<feature type="transmembrane region" description="Helical" evidence="6">
    <location>
        <begin position="211"/>
        <end position="233"/>
    </location>
</feature>
<dbReference type="InterPro" id="IPR013525">
    <property type="entry name" value="ABC2_TM"/>
</dbReference>
<dbReference type="KEGG" id="tfr:BR63_17530"/>
<evidence type="ECO:0000256" key="1">
    <source>
        <dbReference type="ARBA" id="ARBA00004651"/>
    </source>
</evidence>
<reference evidence="8 9" key="1">
    <citation type="journal article" date="2019" name="Front. Microbiol.">
        <title>Thermoanaerosceptrum fracticalcis gen. nov. sp. nov., a Novel Fumarate-Fermenting Microorganism From a Deep Fractured Carbonate Aquifer of the US Great Basin.</title>
        <authorList>
            <person name="Hamilton-Brehm S.D."/>
            <person name="Stewart L.E."/>
            <person name="Zavarin M."/>
            <person name="Caldwell M."/>
            <person name="Lawson P.A."/>
            <person name="Onstott T.C."/>
            <person name="Grzymski J."/>
            <person name="Neveux I."/>
            <person name="Lollar B.S."/>
            <person name="Russell C.E."/>
            <person name="Moser D.P."/>
        </authorList>
    </citation>
    <scope>NUCLEOTIDE SEQUENCE [LARGE SCALE GENOMIC DNA]</scope>
    <source>
        <strain evidence="8 9">DRI-13</strain>
    </source>
</reference>
<dbReference type="Proteomes" id="UP000515847">
    <property type="component" value="Chromosome"/>
</dbReference>
<evidence type="ECO:0000256" key="6">
    <source>
        <dbReference type="SAM" id="Phobius"/>
    </source>
</evidence>
<dbReference type="GO" id="GO:0005886">
    <property type="term" value="C:plasma membrane"/>
    <property type="evidence" value="ECO:0007669"/>
    <property type="project" value="UniProtKB-SubCell"/>
</dbReference>
<dbReference type="Gene3D" id="3.40.1710.10">
    <property type="entry name" value="abc type-2 transporter like domain"/>
    <property type="match status" value="1"/>
</dbReference>
<evidence type="ECO:0000259" key="7">
    <source>
        <dbReference type="Pfam" id="PF12698"/>
    </source>
</evidence>
<dbReference type="InterPro" id="IPR051449">
    <property type="entry name" value="ABC-2_transporter_component"/>
</dbReference>
<dbReference type="AlphaFoldDB" id="A0A7G6E744"/>
<dbReference type="PANTHER" id="PTHR30294">
    <property type="entry name" value="MEMBRANE COMPONENT OF ABC TRANSPORTER YHHJ-RELATED"/>
    <property type="match status" value="1"/>
</dbReference>
<name>A0A7G6E744_THEFR</name>
<protein>
    <submittedName>
        <fullName evidence="8">ABC transporter permease subunit</fullName>
    </submittedName>
</protein>
<organism evidence="8 9">
    <name type="scientific">Thermanaerosceptrum fracticalcis</name>
    <dbReference type="NCBI Taxonomy" id="1712410"/>
    <lineage>
        <taxon>Bacteria</taxon>
        <taxon>Bacillati</taxon>
        <taxon>Bacillota</taxon>
        <taxon>Clostridia</taxon>
        <taxon>Eubacteriales</taxon>
        <taxon>Peptococcaceae</taxon>
        <taxon>Thermanaerosceptrum</taxon>
    </lineage>
</organism>
<feature type="transmembrane region" description="Helical" evidence="6">
    <location>
        <begin position="322"/>
        <end position="342"/>
    </location>
</feature>
<evidence type="ECO:0000256" key="3">
    <source>
        <dbReference type="ARBA" id="ARBA00022692"/>
    </source>
</evidence>
<gene>
    <name evidence="8" type="ORF">BR63_17530</name>
</gene>
<accession>A0A7G6E744</accession>
<dbReference type="RefSeq" id="WP_034421184.1">
    <property type="nucleotide sequence ID" value="NZ_CP045798.1"/>
</dbReference>
<evidence type="ECO:0000256" key="4">
    <source>
        <dbReference type="ARBA" id="ARBA00022989"/>
    </source>
</evidence>
<comment type="subcellular location">
    <subcellularLocation>
        <location evidence="1">Cell membrane</location>
        <topology evidence="1">Multi-pass membrane protein</topology>
    </subcellularLocation>
</comment>
<feature type="transmembrane region" description="Helical" evidence="6">
    <location>
        <begin position="254"/>
        <end position="277"/>
    </location>
</feature>
<feature type="transmembrane region" description="Helical" evidence="6">
    <location>
        <begin position="289"/>
        <end position="310"/>
    </location>
</feature>
<feature type="transmembrane region" description="Helical" evidence="6">
    <location>
        <begin position="20"/>
        <end position="43"/>
    </location>
</feature>
<keyword evidence="4 6" id="KW-1133">Transmembrane helix</keyword>
<keyword evidence="3 6" id="KW-0812">Transmembrane</keyword>
<dbReference type="Pfam" id="PF12698">
    <property type="entry name" value="ABC2_membrane_3"/>
    <property type="match status" value="1"/>
</dbReference>
<sequence length="404" mass="45250">MIIYCLIKNELKMLWKDRVALISLFLLPCFFIWFFVQVFTPYLDNKRFSEKFQIALVNEDKTAYSKMLLSQFETASHLKELVKIQETEERKALEMLEKNEVAGIILLPAGFMDSIYTGENKPFVFIGNKEKRAAANLMKHQLLSAANLISAGQSGIITAWRYAYWGGAGEDLLAKLEKQLTYSFTMNSLGRNRVFREETVSFLPKITAAEYFTASLLAVFASFLGFMGMKSLVYEKAPGLRDRLRASPLKMWQILLGKFTASFVLVLVQLVFILLLTSAFFKTYLGSPVVSILVLLAASSFAVAAWATFIAAVSSTVQIADLLGYLGTPLLAIIGGNIYPLIALPDTIKRVSDFTFNKWMASGFTKIFAADPTLSLTPDVWHLMMIGSVLLIISLGILAWPRRK</sequence>
<evidence type="ECO:0000256" key="5">
    <source>
        <dbReference type="ARBA" id="ARBA00023136"/>
    </source>
</evidence>
<evidence type="ECO:0000313" key="8">
    <source>
        <dbReference type="EMBL" id="QNB47898.1"/>
    </source>
</evidence>
<evidence type="ECO:0000256" key="2">
    <source>
        <dbReference type="ARBA" id="ARBA00022475"/>
    </source>
</evidence>
<keyword evidence="2" id="KW-1003">Cell membrane</keyword>